<keyword evidence="5 8" id="KW-0812">Transmembrane</keyword>
<protein>
    <submittedName>
        <fullName evidence="9 10">Transporter</fullName>
    </submittedName>
</protein>
<keyword evidence="11" id="KW-1185">Reference proteome</keyword>
<feature type="transmembrane region" description="Helical" evidence="8">
    <location>
        <begin position="171"/>
        <end position="189"/>
    </location>
</feature>
<evidence type="ECO:0000256" key="3">
    <source>
        <dbReference type="ARBA" id="ARBA00022448"/>
    </source>
</evidence>
<dbReference type="EMBL" id="LR792683">
    <property type="protein sequence ID" value="CAB3395838.1"/>
    <property type="molecule type" value="Genomic_DNA"/>
</dbReference>
<evidence type="ECO:0000256" key="6">
    <source>
        <dbReference type="ARBA" id="ARBA00022989"/>
    </source>
</evidence>
<feature type="transmembrane region" description="Helical" evidence="8">
    <location>
        <begin position="6"/>
        <end position="24"/>
    </location>
</feature>
<dbReference type="Gene3D" id="1.25.40.600">
    <property type="match status" value="1"/>
</dbReference>
<dbReference type="OrthoDB" id="6636366at2"/>
<evidence type="ECO:0000256" key="1">
    <source>
        <dbReference type="ARBA" id="ARBA00004651"/>
    </source>
</evidence>
<dbReference type="CDD" id="cd13429">
    <property type="entry name" value="UreI_AmiS_like_2"/>
    <property type="match status" value="1"/>
</dbReference>
<dbReference type="InterPro" id="IPR038523">
    <property type="entry name" value="AmiSUreI_transpt_sf"/>
</dbReference>
<reference evidence="11" key="1">
    <citation type="submission" date="2017-11" db="EMBL/GenBank/DDBJ databases">
        <title>Complete Genome Sequence of Kyrpidia sp. Strain EA-1, a thermophilic, hydrogen-oxidizing Bacterium, isolated from the Azores.</title>
        <authorList>
            <person name="Reiner J.E."/>
            <person name="Lapp C.J."/>
            <person name="Bunk B."/>
            <person name="Gescher J."/>
        </authorList>
    </citation>
    <scope>NUCLEOTIDE SEQUENCE [LARGE SCALE GENOMIC DNA]</scope>
    <source>
        <strain evidence="11">EA-1</strain>
    </source>
</reference>
<reference evidence="9" key="2">
    <citation type="journal article" date="2018" name="Genome Announc.">
        <title>Complete Genome Sequence of Kyrpidia sp. Strain EA-1, a Thermophilic Knallgas Bacterium, Isolated from the Azores.</title>
        <authorList>
            <person name="Reiner J.E."/>
            <person name="Lapp C.J."/>
            <person name="Bunk B."/>
            <person name="Sproer C."/>
            <person name="Overmann J."/>
            <person name="Gescher J."/>
        </authorList>
    </citation>
    <scope>NUCLEOTIDE SEQUENCE</scope>
    <source>
        <strain evidence="9">EA-1</strain>
    </source>
</reference>
<dbReference type="Proteomes" id="UP000231932">
    <property type="component" value="Chromosome"/>
</dbReference>
<organism evidence="9 11">
    <name type="scientific">Kyrpidia spormannii</name>
    <dbReference type="NCBI Taxonomy" id="2055160"/>
    <lineage>
        <taxon>Bacteria</taxon>
        <taxon>Bacillati</taxon>
        <taxon>Bacillota</taxon>
        <taxon>Bacilli</taxon>
        <taxon>Bacillales</taxon>
        <taxon>Alicyclobacillaceae</taxon>
        <taxon>Kyrpidia</taxon>
    </lineage>
</organism>
<feature type="transmembrane region" description="Helical" evidence="8">
    <location>
        <begin position="143"/>
        <end position="165"/>
    </location>
</feature>
<feature type="transmembrane region" description="Helical" evidence="8">
    <location>
        <begin position="57"/>
        <end position="75"/>
    </location>
</feature>
<dbReference type="Proteomes" id="UP000502196">
    <property type="component" value="Chromosome"/>
</dbReference>
<evidence type="ECO:0000256" key="8">
    <source>
        <dbReference type="SAM" id="Phobius"/>
    </source>
</evidence>
<evidence type="ECO:0000313" key="12">
    <source>
        <dbReference type="Proteomes" id="UP000502196"/>
    </source>
</evidence>
<dbReference type="RefSeq" id="WP_100668697.1">
    <property type="nucleotide sequence ID" value="NZ_CP024955.1"/>
</dbReference>
<evidence type="ECO:0000256" key="2">
    <source>
        <dbReference type="ARBA" id="ARBA00010068"/>
    </source>
</evidence>
<dbReference type="EMBL" id="CP024955">
    <property type="protein sequence ID" value="ATY85944.1"/>
    <property type="molecule type" value="Genomic_DNA"/>
</dbReference>
<feature type="transmembrane region" description="Helical" evidence="8">
    <location>
        <begin position="114"/>
        <end position="131"/>
    </location>
</feature>
<keyword evidence="3" id="KW-0813">Transport</keyword>
<evidence type="ECO:0000256" key="4">
    <source>
        <dbReference type="ARBA" id="ARBA00022475"/>
    </source>
</evidence>
<evidence type="ECO:0000256" key="5">
    <source>
        <dbReference type="ARBA" id="ARBA00022692"/>
    </source>
</evidence>
<dbReference type="AlphaFoldDB" id="A0A2K8N9E9"/>
<accession>A0A2K8N9E9</accession>
<keyword evidence="6 8" id="KW-1133">Transmembrane helix</keyword>
<sequence>MANVGLLYVGAVLFVNALMLLGKIDSKSAGIFNLFVGALQVFTPVYLIMTAQNSWDIFSASGIFLFGFTYLYVGISNLTGNNSSGVGWYSLWVSMLAIGYSIVNFYHFGDIKFGVIWLMWAFLWGLFFLLLAQKRDIGRFTGWVTLIESWATCTIPAFLSMTGLWTHISATVVWIAVLFVLALFTWAWVTTRASHAPVAKSS</sequence>
<proteinExistence type="inferred from homology"/>
<dbReference type="GO" id="GO:0005886">
    <property type="term" value="C:plasma membrane"/>
    <property type="evidence" value="ECO:0007669"/>
    <property type="project" value="UniProtKB-SubCell"/>
</dbReference>
<dbReference type="InterPro" id="IPR003211">
    <property type="entry name" value="AmiSUreI_transpt"/>
</dbReference>
<feature type="transmembrane region" description="Helical" evidence="8">
    <location>
        <begin position="31"/>
        <end position="51"/>
    </location>
</feature>
<evidence type="ECO:0000313" key="9">
    <source>
        <dbReference type="EMBL" id="ATY85944.1"/>
    </source>
</evidence>
<gene>
    <name evidence="10" type="primary">amiS</name>
    <name evidence="10" type="ORF">COOX1_3110</name>
    <name evidence="9" type="ORF">CVV65_14270</name>
</gene>
<name>A0A2K8N9E9_9BACL</name>
<keyword evidence="4" id="KW-1003">Cell membrane</keyword>
<evidence type="ECO:0000256" key="7">
    <source>
        <dbReference type="ARBA" id="ARBA00023136"/>
    </source>
</evidence>
<keyword evidence="7 8" id="KW-0472">Membrane</keyword>
<dbReference type="KEGG" id="kyr:CVV65_14270"/>
<comment type="subcellular location">
    <subcellularLocation>
        <location evidence="1">Cell membrane</location>
        <topology evidence="1">Multi-pass membrane protein</topology>
    </subcellularLocation>
</comment>
<evidence type="ECO:0000313" key="11">
    <source>
        <dbReference type="Proteomes" id="UP000231932"/>
    </source>
</evidence>
<reference evidence="10 12" key="3">
    <citation type="submission" date="2020-04" db="EMBL/GenBank/DDBJ databases">
        <authorList>
            <person name="Hogendoorn C."/>
        </authorList>
    </citation>
    <scope>NUCLEOTIDE SEQUENCE [LARGE SCALE GENOMIC DNA]</scope>
    <source>
        <strain evidence="10">COOX1</strain>
    </source>
</reference>
<comment type="similarity">
    <text evidence="2">Belongs to the AmiS/UreI family.</text>
</comment>
<evidence type="ECO:0000313" key="10">
    <source>
        <dbReference type="EMBL" id="CAB3395838.1"/>
    </source>
</evidence>
<dbReference type="Pfam" id="PF02293">
    <property type="entry name" value="AmiS_UreI"/>
    <property type="match status" value="1"/>
</dbReference>
<feature type="transmembrane region" description="Helical" evidence="8">
    <location>
        <begin position="87"/>
        <end position="108"/>
    </location>
</feature>